<keyword evidence="3" id="KW-1185">Reference proteome</keyword>
<feature type="compositionally biased region" description="Low complexity" evidence="1">
    <location>
        <begin position="20"/>
        <end position="31"/>
    </location>
</feature>
<feature type="compositionally biased region" description="Low complexity" evidence="1">
    <location>
        <begin position="76"/>
        <end position="87"/>
    </location>
</feature>
<evidence type="ECO:0000313" key="2">
    <source>
        <dbReference type="EMBL" id="EWC48773.1"/>
    </source>
</evidence>
<dbReference type="Proteomes" id="UP000024837">
    <property type="component" value="Unassembled WGS sequence"/>
</dbReference>
<organism evidence="2 3">
    <name type="scientific">Drechslerella stenobrocha 248</name>
    <dbReference type="NCBI Taxonomy" id="1043628"/>
    <lineage>
        <taxon>Eukaryota</taxon>
        <taxon>Fungi</taxon>
        <taxon>Dikarya</taxon>
        <taxon>Ascomycota</taxon>
        <taxon>Pezizomycotina</taxon>
        <taxon>Orbiliomycetes</taxon>
        <taxon>Orbiliales</taxon>
        <taxon>Orbiliaceae</taxon>
        <taxon>Drechslerella</taxon>
    </lineage>
</organism>
<feature type="compositionally biased region" description="Basic and acidic residues" evidence="1">
    <location>
        <begin position="90"/>
        <end position="109"/>
    </location>
</feature>
<feature type="compositionally biased region" description="Basic and acidic residues" evidence="1">
    <location>
        <begin position="116"/>
        <end position="128"/>
    </location>
</feature>
<feature type="compositionally biased region" description="Polar residues" evidence="1">
    <location>
        <begin position="1"/>
        <end position="16"/>
    </location>
</feature>
<feature type="compositionally biased region" description="Basic and acidic residues" evidence="1">
    <location>
        <begin position="52"/>
        <end position="68"/>
    </location>
</feature>
<feature type="region of interest" description="Disordered" evidence="1">
    <location>
        <begin position="1"/>
        <end position="140"/>
    </location>
</feature>
<dbReference type="OrthoDB" id="5367784at2759"/>
<reference evidence="2 3" key="1">
    <citation type="submission" date="2013-05" db="EMBL/GenBank/DDBJ databases">
        <title>Drechslerella stenobrocha genome reveals carnivorous origination and mechanical trapping mechanism of predatory fungi.</title>
        <authorList>
            <person name="Liu X."/>
            <person name="Zhang W."/>
            <person name="Liu K."/>
        </authorList>
    </citation>
    <scope>NUCLEOTIDE SEQUENCE [LARGE SCALE GENOMIC DNA]</scope>
    <source>
        <strain evidence="2 3">248</strain>
    </source>
</reference>
<name>W7I8Y5_9PEZI</name>
<dbReference type="HOGENOM" id="CLU_1156367_0_0_1"/>
<dbReference type="EMBL" id="KI966371">
    <property type="protein sequence ID" value="EWC48773.1"/>
    <property type="molecule type" value="Genomic_DNA"/>
</dbReference>
<evidence type="ECO:0000256" key="1">
    <source>
        <dbReference type="SAM" id="MobiDB-lite"/>
    </source>
</evidence>
<sequence>MGNSKSTRSSKGQPAQHTFLLPSPSVDSLPSANDLDDVPLAGPSRRPSAKPRSPDKTSDGTSRDGKSAKERRKSSAKSASSDVSVAESESETKSLSRQEASDTQGESKREKKKRKKDEEKARKAEIKGPKTPLGQVLRQTLSPKSIKGKDKGKLKDTKHGFSISSDPLNVYEDSTETAPNGRVRTSQHMTAEFKVHIWRNKYDGEGRLERLINVFRTKRARRLLHTIIDLQKASLASLRR</sequence>
<protein>
    <submittedName>
        <fullName evidence="2">Uncharacterized protein</fullName>
    </submittedName>
</protein>
<gene>
    <name evidence="2" type="ORF">DRE_00078</name>
</gene>
<evidence type="ECO:0000313" key="3">
    <source>
        <dbReference type="Proteomes" id="UP000024837"/>
    </source>
</evidence>
<accession>W7I8Y5</accession>
<proteinExistence type="predicted"/>
<dbReference type="AlphaFoldDB" id="W7I8Y5"/>